<evidence type="ECO:0000313" key="2">
    <source>
        <dbReference type="Proteomes" id="UP000011777"/>
    </source>
</evidence>
<protein>
    <submittedName>
        <fullName evidence="1">Uncharacterized protein</fullName>
    </submittedName>
</protein>
<dbReference type="AlphaFoldDB" id="M3J2Y2"/>
<reference evidence="1 2" key="1">
    <citation type="submission" date="2013-02" db="EMBL/GenBank/DDBJ databases">
        <title>Genome sequence of Candida maltosa Xu316, a potential industrial strain for xylitol and ethanol production.</title>
        <authorList>
            <person name="Yu J."/>
            <person name="Wang Q."/>
            <person name="Geng X."/>
            <person name="Bao W."/>
            <person name="He P."/>
            <person name="Cai J."/>
        </authorList>
    </citation>
    <scope>NUCLEOTIDE SEQUENCE [LARGE SCALE GENOMIC DNA]</scope>
    <source>
        <strain evidence="2">Xu316</strain>
    </source>
</reference>
<comment type="caution">
    <text evidence="1">The sequence shown here is derived from an EMBL/GenBank/DDBJ whole genome shotgun (WGS) entry which is preliminary data.</text>
</comment>
<sequence>MSEENGRIITDKWMKQDFKSFLTKGVQKVFYGKDGDDLEKCKRLEVD</sequence>
<keyword evidence="2" id="KW-1185">Reference proteome</keyword>
<dbReference type="HOGENOM" id="CLU_3175331_0_0_1"/>
<proteinExistence type="predicted"/>
<accession>M3J2Y2</accession>
<evidence type="ECO:0000313" key="1">
    <source>
        <dbReference type="EMBL" id="EMG46243.1"/>
    </source>
</evidence>
<name>M3J2Y2_CANMX</name>
<dbReference type="EMBL" id="AOGT01002071">
    <property type="protein sequence ID" value="EMG46243.1"/>
    <property type="molecule type" value="Genomic_DNA"/>
</dbReference>
<gene>
    <name evidence="1" type="ORF">G210_3515</name>
</gene>
<dbReference type="Proteomes" id="UP000011777">
    <property type="component" value="Unassembled WGS sequence"/>
</dbReference>
<organism evidence="1 2">
    <name type="scientific">Candida maltosa (strain Xu316)</name>
    <name type="common">Yeast</name>
    <dbReference type="NCBI Taxonomy" id="1245528"/>
    <lineage>
        <taxon>Eukaryota</taxon>
        <taxon>Fungi</taxon>
        <taxon>Dikarya</taxon>
        <taxon>Ascomycota</taxon>
        <taxon>Saccharomycotina</taxon>
        <taxon>Pichiomycetes</taxon>
        <taxon>Debaryomycetaceae</taxon>
        <taxon>Candida/Lodderomyces clade</taxon>
        <taxon>Candida</taxon>
    </lineage>
</organism>